<evidence type="ECO:0000313" key="7">
    <source>
        <dbReference type="Proteomes" id="UP000000925"/>
    </source>
</evidence>
<accession>D5EK18</accession>
<proteinExistence type="predicted"/>
<feature type="domain" description="Protease Do-like PDZ" evidence="5">
    <location>
        <begin position="344"/>
        <end position="485"/>
    </location>
</feature>
<evidence type="ECO:0000256" key="3">
    <source>
        <dbReference type="ARBA" id="ARBA00022825"/>
    </source>
</evidence>
<dbReference type="Pfam" id="PF17815">
    <property type="entry name" value="PDZ_3"/>
    <property type="match status" value="1"/>
</dbReference>
<dbReference type="PANTHER" id="PTHR45980">
    <property type="match status" value="1"/>
</dbReference>
<organism evidence="6 7">
    <name type="scientific">Coraliomargarita akajimensis (strain DSM 45221 / IAM 15411 / JCM 23193 / KCTC 12865 / 04OKA010-24)</name>
    <dbReference type="NCBI Taxonomy" id="583355"/>
    <lineage>
        <taxon>Bacteria</taxon>
        <taxon>Pseudomonadati</taxon>
        <taxon>Verrucomicrobiota</taxon>
        <taxon>Opitutia</taxon>
        <taxon>Puniceicoccales</taxon>
        <taxon>Coraliomargaritaceae</taxon>
        <taxon>Coraliomargarita</taxon>
    </lineage>
</organism>
<reference evidence="6 7" key="1">
    <citation type="journal article" date="2010" name="Stand. Genomic Sci.">
        <title>Complete genome sequence of Coraliomargarita akajimensis type strain (04OKA010-24).</title>
        <authorList>
            <person name="Mavromatis K."/>
            <person name="Abt B."/>
            <person name="Brambilla E."/>
            <person name="Lapidus A."/>
            <person name="Copeland A."/>
            <person name="Deshpande S."/>
            <person name="Nolan M."/>
            <person name="Lucas S."/>
            <person name="Tice H."/>
            <person name="Cheng J.F."/>
            <person name="Han C."/>
            <person name="Detter J.C."/>
            <person name="Woyke T."/>
            <person name="Goodwin L."/>
            <person name="Pitluck S."/>
            <person name="Held B."/>
            <person name="Brettin T."/>
            <person name="Tapia R."/>
            <person name="Ivanova N."/>
            <person name="Mikhailova N."/>
            <person name="Pati A."/>
            <person name="Liolios K."/>
            <person name="Chen A."/>
            <person name="Palaniappan K."/>
            <person name="Land M."/>
            <person name="Hauser L."/>
            <person name="Chang Y.J."/>
            <person name="Jeffries C.D."/>
            <person name="Rohde M."/>
            <person name="Goker M."/>
            <person name="Bristow J."/>
            <person name="Eisen J.A."/>
            <person name="Markowitz V."/>
            <person name="Hugenholtz P."/>
            <person name="Klenk H.P."/>
            <person name="Kyrpides N.C."/>
        </authorList>
    </citation>
    <scope>NUCLEOTIDE SEQUENCE [LARGE SCALE GENOMIC DNA]</scope>
    <source>
        <strain evidence="7">DSM 45221 / IAM 15411 / JCM 23193 / KCTC 12865</strain>
    </source>
</reference>
<dbReference type="InterPro" id="IPR041517">
    <property type="entry name" value="DEGP_PDZ"/>
</dbReference>
<protein>
    <recommendedName>
        <fullName evidence="5">Protease Do-like PDZ domain-containing protein</fullName>
    </recommendedName>
</protein>
<dbReference type="STRING" id="583355.Caka_1748"/>
<feature type="chain" id="PRO_5003070771" description="Protease Do-like PDZ domain-containing protein" evidence="4">
    <location>
        <begin position="23"/>
        <end position="485"/>
    </location>
</feature>
<dbReference type="GO" id="GO:0006508">
    <property type="term" value="P:proteolysis"/>
    <property type="evidence" value="ECO:0007669"/>
    <property type="project" value="UniProtKB-KW"/>
</dbReference>
<gene>
    <name evidence="6" type="ordered locus">Caka_1748</name>
</gene>
<dbReference type="AlphaFoldDB" id="D5EK18"/>
<dbReference type="Proteomes" id="UP000000925">
    <property type="component" value="Chromosome"/>
</dbReference>
<keyword evidence="7" id="KW-1185">Reference proteome</keyword>
<dbReference type="OrthoDB" id="183161at2"/>
<dbReference type="HOGENOM" id="CLU_020120_10_2_0"/>
<keyword evidence="1" id="KW-0645">Protease</keyword>
<dbReference type="KEGG" id="caa:Caka_1748"/>
<evidence type="ECO:0000256" key="2">
    <source>
        <dbReference type="ARBA" id="ARBA00022801"/>
    </source>
</evidence>
<dbReference type="InterPro" id="IPR036034">
    <property type="entry name" value="PDZ_sf"/>
</dbReference>
<keyword evidence="4" id="KW-0732">Signal</keyword>
<dbReference type="Gene3D" id="3.20.190.20">
    <property type="match status" value="1"/>
</dbReference>
<dbReference type="SUPFAM" id="SSF50494">
    <property type="entry name" value="Trypsin-like serine proteases"/>
    <property type="match status" value="1"/>
</dbReference>
<dbReference type="EMBL" id="CP001998">
    <property type="protein sequence ID" value="ADE54767.1"/>
    <property type="molecule type" value="Genomic_DNA"/>
</dbReference>
<name>D5EK18_CORAD</name>
<dbReference type="SUPFAM" id="SSF50156">
    <property type="entry name" value="PDZ domain-like"/>
    <property type="match status" value="1"/>
</dbReference>
<evidence type="ECO:0000256" key="1">
    <source>
        <dbReference type="ARBA" id="ARBA00022670"/>
    </source>
</evidence>
<keyword evidence="3" id="KW-0720">Serine protease</keyword>
<sequence length="485" mass="54138">MTPRIFFLLCLALFTSTGCVSVYTTTAPPTYMDEAQALVEIEITKKVYDYKLPWVIRNSQTRKNGIVIGPNQILTTADGLSGQYLSRIRKGGVSRQYEAKLTWVDYYSNLAIFEVPETEFWEDMNPIAIADSVPQTGKVQIYRWRSGRIESRAAEIIRLYIGTSKMSYIQHMKLSVSSEIDAAGWSEVVTKNGRLIGLTTSASDKKLTVLPAPVITAALAERISDDPSGMGYFDFNWMQAKNPALRASKGLDTETQGVVITAVGKRRLANNSLKVGDVLLSVDGFAVDNDGTYLDPDYGRLSINGLATRQHNAGDLIAMSVWRDNTRTDVDYQLPEPDFNKSLIPDRRYDAAPEYLIAGGLVFQPVNGPLLSALGKNKPILLDYYSKYMDLEEREGLVLLSMILPDDYNRGYESARLILVDTINAQSIDTLDDVRSALEQSENGYHHIRFMPDEVVLSLVLDADEMPTATERILKHYRIPSANSE</sequence>
<feature type="signal peptide" evidence="4">
    <location>
        <begin position="1"/>
        <end position="22"/>
    </location>
</feature>
<dbReference type="InterPro" id="IPR009003">
    <property type="entry name" value="Peptidase_S1_PA"/>
</dbReference>
<dbReference type="PANTHER" id="PTHR45980:SF9">
    <property type="entry name" value="PROTEASE DO-LIKE 10, MITOCHONDRIAL-RELATED"/>
    <property type="match status" value="1"/>
</dbReference>
<evidence type="ECO:0000256" key="4">
    <source>
        <dbReference type="SAM" id="SignalP"/>
    </source>
</evidence>
<dbReference type="InterPro" id="IPR046449">
    <property type="entry name" value="DEGP_PDZ_sf"/>
</dbReference>
<dbReference type="eggNOG" id="COG0265">
    <property type="taxonomic scope" value="Bacteria"/>
</dbReference>
<dbReference type="GO" id="GO:0004252">
    <property type="term" value="F:serine-type endopeptidase activity"/>
    <property type="evidence" value="ECO:0007669"/>
    <property type="project" value="TreeGrafter"/>
</dbReference>
<evidence type="ECO:0000313" key="6">
    <source>
        <dbReference type="EMBL" id="ADE54767.1"/>
    </source>
</evidence>
<dbReference type="Gene3D" id="2.30.42.10">
    <property type="match status" value="1"/>
</dbReference>
<keyword evidence="2" id="KW-0378">Hydrolase</keyword>
<dbReference type="RefSeq" id="WP_013043489.1">
    <property type="nucleotide sequence ID" value="NC_014008.1"/>
</dbReference>
<evidence type="ECO:0000259" key="5">
    <source>
        <dbReference type="Pfam" id="PF17815"/>
    </source>
</evidence>
<dbReference type="PROSITE" id="PS51257">
    <property type="entry name" value="PROKAR_LIPOPROTEIN"/>
    <property type="match status" value="1"/>
</dbReference>